<dbReference type="AlphaFoldDB" id="A0A518H5N9"/>
<dbReference type="Proteomes" id="UP000317835">
    <property type="component" value="Chromosome"/>
</dbReference>
<dbReference type="KEGG" id="tpla:ElP_40420"/>
<keyword evidence="2" id="KW-0812">Transmembrane</keyword>
<name>A0A518H5N9_9BACT</name>
<keyword evidence="4" id="KW-1185">Reference proteome</keyword>
<proteinExistence type="predicted"/>
<dbReference type="RefSeq" id="WP_145272193.1">
    <property type="nucleotide sequence ID" value="NZ_CP036426.1"/>
</dbReference>
<organism evidence="3 4">
    <name type="scientific">Tautonia plasticadhaerens</name>
    <dbReference type="NCBI Taxonomy" id="2527974"/>
    <lineage>
        <taxon>Bacteria</taxon>
        <taxon>Pseudomonadati</taxon>
        <taxon>Planctomycetota</taxon>
        <taxon>Planctomycetia</taxon>
        <taxon>Isosphaerales</taxon>
        <taxon>Isosphaeraceae</taxon>
        <taxon>Tautonia</taxon>
    </lineage>
</organism>
<feature type="compositionally biased region" description="Pro residues" evidence="1">
    <location>
        <begin position="113"/>
        <end position="127"/>
    </location>
</feature>
<evidence type="ECO:0000313" key="3">
    <source>
        <dbReference type="EMBL" id="QDV36128.1"/>
    </source>
</evidence>
<gene>
    <name evidence="3" type="ORF">ElP_40420</name>
</gene>
<sequence>MNDPHPPPRQRPRPRPRITVRQLLLTIAGLALVNALGAHLDRPLASGPGEAREEGQAYFADAQIARHRDRVASRQVVALRLVTILVGSTFVLSILGFVVFVNYLEAIRESRGGPPPDGPDRLPPAPDRPGEPNARPPSA</sequence>
<dbReference type="EMBL" id="CP036426">
    <property type="protein sequence ID" value="QDV36128.1"/>
    <property type="molecule type" value="Genomic_DNA"/>
</dbReference>
<keyword evidence="2" id="KW-0472">Membrane</keyword>
<protein>
    <submittedName>
        <fullName evidence="3">Uncharacterized protein</fullName>
    </submittedName>
</protein>
<evidence type="ECO:0000256" key="1">
    <source>
        <dbReference type="SAM" id="MobiDB-lite"/>
    </source>
</evidence>
<feature type="transmembrane region" description="Helical" evidence="2">
    <location>
        <begin position="77"/>
        <end position="101"/>
    </location>
</feature>
<evidence type="ECO:0000313" key="4">
    <source>
        <dbReference type="Proteomes" id="UP000317835"/>
    </source>
</evidence>
<feature type="region of interest" description="Disordered" evidence="1">
    <location>
        <begin position="109"/>
        <end position="139"/>
    </location>
</feature>
<keyword evidence="2" id="KW-1133">Transmembrane helix</keyword>
<accession>A0A518H5N9</accession>
<reference evidence="3 4" key="1">
    <citation type="submission" date="2019-02" db="EMBL/GenBank/DDBJ databases">
        <title>Deep-cultivation of Planctomycetes and their phenomic and genomic characterization uncovers novel biology.</title>
        <authorList>
            <person name="Wiegand S."/>
            <person name="Jogler M."/>
            <person name="Boedeker C."/>
            <person name="Pinto D."/>
            <person name="Vollmers J."/>
            <person name="Rivas-Marin E."/>
            <person name="Kohn T."/>
            <person name="Peeters S.H."/>
            <person name="Heuer A."/>
            <person name="Rast P."/>
            <person name="Oberbeckmann S."/>
            <person name="Bunk B."/>
            <person name="Jeske O."/>
            <person name="Meyerdierks A."/>
            <person name="Storesund J.E."/>
            <person name="Kallscheuer N."/>
            <person name="Luecker S."/>
            <person name="Lage O.M."/>
            <person name="Pohl T."/>
            <person name="Merkel B.J."/>
            <person name="Hornburger P."/>
            <person name="Mueller R.-W."/>
            <person name="Bruemmer F."/>
            <person name="Labrenz M."/>
            <person name="Spormann A.M."/>
            <person name="Op den Camp H."/>
            <person name="Overmann J."/>
            <person name="Amann R."/>
            <person name="Jetten M.S.M."/>
            <person name="Mascher T."/>
            <person name="Medema M.H."/>
            <person name="Devos D.P."/>
            <person name="Kaster A.-K."/>
            <person name="Ovreas L."/>
            <person name="Rohde M."/>
            <person name="Galperin M.Y."/>
            <person name="Jogler C."/>
        </authorList>
    </citation>
    <scope>NUCLEOTIDE SEQUENCE [LARGE SCALE GENOMIC DNA]</scope>
    <source>
        <strain evidence="3 4">ElP</strain>
    </source>
</reference>
<evidence type="ECO:0000256" key="2">
    <source>
        <dbReference type="SAM" id="Phobius"/>
    </source>
</evidence>